<accession>A0A448PH34</accession>
<reference evidence="1 2" key="1">
    <citation type="submission" date="2018-12" db="EMBL/GenBank/DDBJ databases">
        <authorList>
            <consortium name="Pathogen Informatics"/>
        </authorList>
    </citation>
    <scope>NUCLEOTIDE SEQUENCE [LARGE SCALE GENOMIC DNA]</scope>
    <source>
        <strain evidence="1 2">NCTC10951</strain>
    </source>
</reference>
<evidence type="ECO:0000313" key="2">
    <source>
        <dbReference type="Proteomes" id="UP000268658"/>
    </source>
</evidence>
<dbReference type="KEGG" id="avc:NCTC10951_00098"/>
<name>A0A448PH34_ACTVI</name>
<gene>
    <name evidence="1" type="ORF">NCTC10951_00098</name>
</gene>
<organism evidence="1 2">
    <name type="scientific">Actinomyces viscosus</name>
    <dbReference type="NCBI Taxonomy" id="1656"/>
    <lineage>
        <taxon>Bacteria</taxon>
        <taxon>Bacillati</taxon>
        <taxon>Actinomycetota</taxon>
        <taxon>Actinomycetes</taxon>
        <taxon>Actinomycetales</taxon>
        <taxon>Actinomycetaceae</taxon>
        <taxon>Actinomyces</taxon>
    </lineage>
</organism>
<sequence>MILFVNASSKRDGNTTAMADRLLAGTGYETLHLIDYAIHSRGSSLPGISGPGSGSACARRTCSCGALRSTGTA</sequence>
<dbReference type="InterPro" id="IPR029039">
    <property type="entry name" value="Flavoprotein-like_sf"/>
</dbReference>
<dbReference type="Proteomes" id="UP000268658">
    <property type="component" value="Chromosome"/>
</dbReference>
<evidence type="ECO:0000313" key="1">
    <source>
        <dbReference type="EMBL" id="VEI14245.1"/>
    </source>
</evidence>
<protein>
    <submittedName>
        <fullName evidence="1">Uncharacterized protein</fullName>
    </submittedName>
</protein>
<dbReference type="EMBL" id="LR134477">
    <property type="protein sequence ID" value="VEI14245.1"/>
    <property type="molecule type" value="Genomic_DNA"/>
</dbReference>
<proteinExistence type="predicted"/>
<dbReference type="AlphaFoldDB" id="A0A448PH34"/>
<dbReference type="Gene3D" id="3.40.50.360">
    <property type="match status" value="1"/>
</dbReference>